<feature type="region of interest" description="Disordered" evidence="1">
    <location>
        <begin position="85"/>
        <end position="104"/>
    </location>
</feature>
<gene>
    <name evidence="2" type="ORF">NAEGRDRAFT_78949</name>
</gene>
<dbReference type="VEuPathDB" id="AmoebaDB:NAEGRDRAFT_78949"/>
<dbReference type="SUPFAM" id="SSF81995">
    <property type="entry name" value="beta-sandwich domain of Sec23/24"/>
    <property type="match status" value="1"/>
</dbReference>
<dbReference type="RefSeq" id="XP_002679688.1">
    <property type="nucleotide sequence ID" value="XM_002679642.1"/>
</dbReference>
<sequence>MSTPPPSFHHHTSRYEVEDGYVNDGLNYYHNDETSHNHAESEGELSSNFSHQNFFQTPNQPQSQQQSQQQEDYFYPQQQYYPPSSPYSYQIRHATSTNSSQQSTESFFTFINRYEKDEAREAEEQESKGKSENVSDKNQLNSVSETKDDISILLRIYSRRFTPECVGRIVSFLPVSVSSLVSKSYQLVFDVTHYKSLYQFGYNHYYSKQSEHIYKRVNATWKETLLEMYKMQFREKEQILSSKFPHPSVKLTQNFMGFVNSEDLFNLKIKNDFENRKLRFTMITYEKYNTSDMFKLFTKNNQNKILLDDNLSVEYEMNLTKNDLFTPDVPVILLGTHANYRKDSHIMSKLRKKERYVMRFMECIELAKRFNILSYLEMDACNYVGYEKEISSCEEEEKHHIEPNQSNHSENIINEESVPSQQSTTNNESQILYDDDDVPIETIIDISSEQVLTPFIELPDNISNQIHQTLIASSKAAIHFAHVNNEISIRNFWKGTTSFYSECKEGGKVKPLKKPKKDDSVMDESDVAFKQKQKEEAKALEKAKQELAKKKK</sequence>
<evidence type="ECO:0000256" key="1">
    <source>
        <dbReference type="SAM" id="MobiDB-lite"/>
    </source>
</evidence>
<dbReference type="InParanoid" id="D2V7Y3"/>
<dbReference type="KEGG" id="ngr:NAEGRDRAFT_78949"/>
<dbReference type="InterPro" id="IPR015157">
    <property type="entry name" value="TMA7"/>
</dbReference>
<feature type="compositionally biased region" description="Polar residues" evidence="1">
    <location>
        <begin position="44"/>
        <end position="55"/>
    </location>
</feature>
<evidence type="ECO:0000313" key="3">
    <source>
        <dbReference type="Proteomes" id="UP000006671"/>
    </source>
</evidence>
<dbReference type="OrthoDB" id="10340250at2759"/>
<feature type="compositionally biased region" description="Low complexity" evidence="1">
    <location>
        <begin position="56"/>
        <end position="71"/>
    </location>
</feature>
<evidence type="ECO:0000313" key="2">
    <source>
        <dbReference type="EMBL" id="EFC46944.1"/>
    </source>
</evidence>
<dbReference type="GeneID" id="8861266"/>
<organism evidence="3">
    <name type="scientific">Naegleria gruberi</name>
    <name type="common">Amoeba</name>
    <dbReference type="NCBI Taxonomy" id="5762"/>
    <lineage>
        <taxon>Eukaryota</taxon>
        <taxon>Discoba</taxon>
        <taxon>Heterolobosea</taxon>
        <taxon>Tetramitia</taxon>
        <taxon>Eutetramitia</taxon>
        <taxon>Vahlkampfiidae</taxon>
        <taxon>Naegleria</taxon>
    </lineage>
</organism>
<dbReference type="Proteomes" id="UP000006671">
    <property type="component" value="Unassembled WGS sequence"/>
</dbReference>
<dbReference type="EMBL" id="GG738856">
    <property type="protein sequence ID" value="EFC46944.1"/>
    <property type="molecule type" value="Genomic_DNA"/>
</dbReference>
<name>D2V7Y3_NAEGR</name>
<dbReference type="OMA" id="YSECKEG"/>
<dbReference type="STRING" id="5762.D2V7Y3"/>
<proteinExistence type="predicted"/>
<feature type="region of interest" description="Disordered" evidence="1">
    <location>
        <begin position="23"/>
        <end position="71"/>
    </location>
</feature>
<feature type="compositionally biased region" description="Basic and acidic residues" evidence="1">
    <location>
        <begin position="30"/>
        <end position="41"/>
    </location>
</feature>
<accession>D2V7Y3</accession>
<dbReference type="Pfam" id="PF09072">
    <property type="entry name" value="TMA7"/>
    <property type="match status" value="1"/>
</dbReference>
<feature type="compositionally biased region" description="Basic and acidic residues" evidence="1">
    <location>
        <begin position="125"/>
        <end position="135"/>
    </location>
</feature>
<protein>
    <submittedName>
        <fullName evidence="2">Uncharacterized protein</fullName>
    </submittedName>
</protein>
<dbReference type="AlphaFoldDB" id="D2V7Y3"/>
<reference evidence="2 3" key="1">
    <citation type="journal article" date="2010" name="Cell">
        <title>The genome of Naegleria gruberi illuminates early eukaryotic versatility.</title>
        <authorList>
            <person name="Fritz-Laylin L.K."/>
            <person name="Prochnik S.E."/>
            <person name="Ginger M.L."/>
            <person name="Dacks J.B."/>
            <person name="Carpenter M.L."/>
            <person name="Field M.C."/>
            <person name="Kuo A."/>
            <person name="Paredez A."/>
            <person name="Chapman J."/>
            <person name="Pham J."/>
            <person name="Shu S."/>
            <person name="Neupane R."/>
            <person name="Cipriano M."/>
            <person name="Mancuso J."/>
            <person name="Tu H."/>
            <person name="Salamov A."/>
            <person name="Lindquist E."/>
            <person name="Shapiro H."/>
            <person name="Lucas S."/>
            <person name="Grigoriev I.V."/>
            <person name="Cande W.Z."/>
            <person name="Fulton C."/>
            <person name="Rokhsar D.S."/>
            <person name="Dawson S.C."/>
        </authorList>
    </citation>
    <scope>NUCLEOTIDE SEQUENCE [LARGE SCALE GENOMIC DNA]</scope>
    <source>
        <strain evidence="2 3">NEG-M</strain>
    </source>
</reference>
<keyword evidence="3" id="KW-1185">Reference proteome</keyword>
<feature type="region of interest" description="Disordered" evidence="1">
    <location>
        <begin position="118"/>
        <end position="142"/>
    </location>
</feature>